<reference evidence="4" key="1">
    <citation type="submission" date="2020-07" db="EMBL/GenBank/DDBJ databases">
        <title>Methanobacterium. sp. MethCan genome.</title>
        <authorList>
            <person name="Postec A."/>
            <person name="Quemeneur M."/>
        </authorList>
    </citation>
    <scope>NUCLEOTIDE SEQUENCE</scope>
    <source>
        <strain evidence="4">MethCAN</strain>
    </source>
</reference>
<dbReference type="GO" id="GO:0009092">
    <property type="term" value="P:homoserine metabolic process"/>
    <property type="evidence" value="ECO:0007669"/>
    <property type="project" value="TreeGrafter"/>
</dbReference>
<dbReference type="OrthoDB" id="295172at2157"/>
<protein>
    <submittedName>
        <fullName evidence="4">Alpha/beta fold hydrolase</fullName>
    </submittedName>
</protein>
<feature type="active site" description="Nucleophile" evidence="2">
    <location>
        <position position="136"/>
    </location>
</feature>
<dbReference type="PANTHER" id="PTHR32268">
    <property type="entry name" value="HOMOSERINE O-ACETYLTRANSFERASE"/>
    <property type="match status" value="1"/>
</dbReference>
<dbReference type="GO" id="GO:0009086">
    <property type="term" value="P:methionine biosynthetic process"/>
    <property type="evidence" value="ECO:0007669"/>
    <property type="project" value="TreeGrafter"/>
</dbReference>
<feature type="active site" evidence="2">
    <location>
        <position position="304"/>
    </location>
</feature>
<dbReference type="Proteomes" id="UP000681041">
    <property type="component" value="Chromosome"/>
</dbReference>
<evidence type="ECO:0000313" key="4">
    <source>
        <dbReference type="EMBL" id="QUH23807.1"/>
    </source>
</evidence>
<name>A0A8T8K6Z8_9EURY</name>
<accession>A0A8T8K6Z8</accession>
<proteinExistence type="predicted"/>
<dbReference type="KEGG" id="meme:HYG87_08570"/>
<keyword evidence="4" id="KW-0378">Hydrolase</keyword>
<dbReference type="InterPro" id="IPR000073">
    <property type="entry name" value="AB_hydrolase_1"/>
</dbReference>
<sequence length="324" mass="36824">MIENLEAKYYELNNFRFESGEILSSLRVEYCTLGTPIKDEEGHITNAIVYLHGWSGDYSSIKRLKDIIGPGKALDTNKYYLISPSALGSPKSAAPSNSSRGFEFPRYSVNDMVNFLYSFLKENFSIKHLKGVIGNSMGGFQALTWGVLYPDFMDFIIPLVSSYQSKGWNFAIFHYMNSLIEQDPDYNQGNYVKNPRITSAASQFMYLFGLSRDYYESQVSNQDIINSMAEMGQEGLLSDANDIYWRNKAAMAYNLKGELDKIKAKTMVIAINQDQYFPPEYDAIPLSREIKDSQLVIYDSPLGHVGSHEIVKIEKEIGDFLTQF</sequence>
<dbReference type="PANTHER" id="PTHR32268:SF11">
    <property type="entry name" value="HOMOSERINE O-ACETYLTRANSFERASE"/>
    <property type="match status" value="1"/>
</dbReference>
<keyword evidence="5" id="KW-1185">Reference proteome</keyword>
<evidence type="ECO:0000313" key="5">
    <source>
        <dbReference type="Proteomes" id="UP000681041"/>
    </source>
</evidence>
<evidence type="ECO:0000259" key="3">
    <source>
        <dbReference type="Pfam" id="PF00561"/>
    </source>
</evidence>
<dbReference type="GO" id="GO:0016787">
    <property type="term" value="F:hydrolase activity"/>
    <property type="evidence" value="ECO:0007669"/>
    <property type="project" value="UniProtKB-KW"/>
</dbReference>
<dbReference type="EMBL" id="CP058560">
    <property type="protein sequence ID" value="QUH23807.1"/>
    <property type="molecule type" value="Genomic_DNA"/>
</dbReference>
<dbReference type="Pfam" id="PF00561">
    <property type="entry name" value="Abhydrolase_1"/>
    <property type="match status" value="1"/>
</dbReference>
<evidence type="ECO:0000256" key="2">
    <source>
        <dbReference type="PIRSR" id="PIRSR000443-1"/>
    </source>
</evidence>
<dbReference type="InterPro" id="IPR029058">
    <property type="entry name" value="AB_hydrolase_fold"/>
</dbReference>
<dbReference type="Gene3D" id="3.40.50.1820">
    <property type="entry name" value="alpha/beta hydrolase"/>
    <property type="match status" value="1"/>
</dbReference>
<gene>
    <name evidence="4" type="ORF">HYG87_08570</name>
</gene>
<dbReference type="PIRSF" id="PIRSF000443">
    <property type="entry name" value="Homoser_Ac_trans"/>
    <property type="match status" value="1"/>
</dbReference>
<evidence type="ECO:0000256" key="1">
    <source>
        <dbReference type="ARBA" id="ARBA00022679"/>
    </source>
</evidence>
<dbReference type="SUPFAM" id="SSF53474">
    <property type="entry name" value="alpha/beta-Hydrolases"/>
    <property type="match status" value="1"/>
</dbReference>
<dbReference type="AlphaFoldDB" id="A0A8T8K6Z8"/>
<dbReference type="RefSeq" id="WP_211532764.1">
    <property type="nucleotide sequence ID" value="NZ_CP058560.1"/>
</dbReference>
<feature type="domain" description="AB hydrolase-1" evidence="3">
    <location>
        <begin position="47"/>
        <end position="298"/>
    </location>
</feature>
<organism evidence="4 5">
    <name type="scientific">Methanobacterium alkalithermotolerans</name>
    <dbReference type="NCBI Taxonomy" id="2731220"/>
    <lineage>
        <taxon>Archaea</taxon>
        <taxon>Methanobacteriati</taxon>
        <taxon>Methanobacteriota</taxon>
        <taxon>Methanomada group</taxon>
        <taxon>Methanobacteria</taxon>
        <taxon>Methanobacteriales</taxon>
        <taxon>Methanobacteriaceae</taxon>
        <taxon>Methanobacterium</taxon>
    </lineage>
</organism>
<dbReference type="InterPro" id="IPR008220">
    <property type="entry name" value="HAT_MetX-like"/>
</dbReference>
<dbReference type="GO" id="GO:0004414">
    <property type="term" value="F:homoserine O-acetyltransferase activity"/>
    <property type="evidence" value="ECO:0007669"/>
    <property type="project" value="TreeGrafter"/>
</dbReference>
<feature type="active site" evidence="2">
    <location>
        <position position="274"/>
    </location>
</feature>
<dbReference type="GeneID" id="64820813"/>
<keyword evidence="1" id="KW-0808">Transferase</keyword>